<keyword evidence="5 10" id="KW-0552">Olfaction</keyword>
<evidence type="ECO:0000256" key="7">
    <source>
        <dbReference type="ARBA" id="ARBA00023136"/>
    </source>
</evidence>
<evidence type="ECO:0000256" key="10">
    <source>
        <dbReference type="RuleBase" id="RU351113"/>
    </source>
</evidence>
<comment type="subcellular location">
    <subcellularLocation>
        <location evidence="1 10">Cell membrane</location>
        <topology evidence="1 10">Multi-pass membrane protein</topology>
    </subcellularLocation>
</comment>
<proteinExistence type="evidence at transcript level"/>
<keyword evidence="4 10" id="KW-0812">Transmembrane</keyword>
<evidence type="ECO:0000256" key="3">
    <source>
        <dbReference type="ARBA" id="ARBA00022606"/>
    </source>
</evidence>
<keyword evidence="2" id="KW-1003">Cell membrane</keyword>
<name>A0A8F4RTA1_EUCSC</name>
<accession>A0A8F4RTA1</accession>
<sequence length="382" mass="43965">MSQMYDISRYLKFEQLRLGIGGLYPSRMKRTCLVNLFTIFTYFLTFGQMAVVINYVLSTTDLMVITEVFLFSMTQIGLINKLLNFHLKLKNTVILDELISREIFAKMTTSEIAILKETLRNCSIGTNLFTISCCLVVTLYGVFPATENKASGKKNYPFPEKFPFNPDNYYVIIYLAEVITVAVSAWFNGAMDCIFAKHTAIATSFFSILCEKIKNLLDGIDRKDDKLVEKRIKHCIVYYTEIIRYVSLIENTFSYGILVQFTCSAIVICLTGFQLTLMTNFLSAHFILMATYFWSMTNQLTLYCWNGHLLMEKSDEITQACYHVNWYEMRVNDQKLLITIMERAKQPVAVKAIGVFCLNLATLMSILRSSYSYFAVLHQIFS</sequence>
<protein>
    <recommendedName>
        <fullName evidence="10">Odorant receptor</fullName>
    </recommendedName>
</protein>
<feature type="transmembrane region" description="Helical" evidence="10">
    <location>
        <begin position="33"/>
        <end position="56"/>
    </location>
</feature>
<dbReference type="InterPro" id="IPR004117">
    <property type="entry name" value="7tm6_olfct_rcpt"/>
</dbReference>
<keyword evidence="7 10" id="KW-0472">Membrane</keyword>
<dbReference type="Pfam" id="PF02949">
    <property type="entry name" value="7tm_6"/>
    <property type="match status" value="1"/>
</dbReference>
<evidence type="ECO:0000256" key="8">
    <source>
        <dbReference type="ARBA" id="ARBA00023170"/>
    </source>
</evidence>
<evidence type="ECO:0000256" key="6">
    <source>
        <dbReference type="ARBA" id="ARBA00022989"/>
    </source>
</evidence>
<dbReference type="GO" id="GO:0005886">
    <property type="term" value="C:plasma membrane"/>
    <property type="evidence" value="ECO:0007669"/>
    <property type="project" value="UniProtKB-SubCell"/>
</dbReference>
<dbReference type="GO" id="GO:0004984">
    <property type="term" value="F:olfactory receptor activity"/>
    <property type="evidence" value="ECO:0007669"/>
    <property type="project" value="InterPro"/>
</dbReference>
<feature type="transmembrane region" description="Helical" evidence="10">
    <location>
        <begin position="253"/>
        <end position="275"/>
    </location>
</feature>
<feature type="transmembrane region" description="Helical" evidence="10">
    <location>
        <begin position="124"/>
        <end position="143"/>
    </location>
</feature>
<keyword evidence="3 10" id="KW-0716">Sensory transduction</keyword>
<evidence type="ECO:0000256" key="9">
    <source>
        <dbReference type="ARBA" id="ARBA00023224"/>
    </source>
</evidence>
<feature type="transmembrane region" description="Helical" evidence="10">
    <location>
        <begin position="281"/>
        <end position="305"/>
    </location>
</feature>
<comment type="similarity">
    <text evidence="10">Belongs to the insect chemoreceptor superfamily. Heteromeric odorant receptor channel (TC 1.A.69) family.</text>
</comment>
<keyword evidence="6 10" id="KW-1133">Transmembrane helix</keyword>
<organism evidence="11">
    <name type="scientific">Eucryptorrhynchus scrobiculatus</name>
    <name type="common">Snout weevil</name>
    <name type="synonym">Eucryptorrhynchus chinensis</name>
    <dbReference type="NCBI Taxonomy" id="1552824"/>
    <lineage>
        <taxon>Eukaryota</taxon>
        <taxon>Metazoa</taxon>
        <taxon>Ecdysozoa</taxon>
        <taxon>Arthropoda</taxon>
        <taxon>Hexapoda</taxon>
        <taxon>Insecta</taxon>
        <taxon>Pterygota</taxon>
        <taxon>Neoptera</taxon>
        <taxon>Endopterygota</taxon>
        <taxon>Coleoptera</taxon>
        <taxon>Polyphaga</taxon>
        <taxon>Cucujiformia</taxon>
        <taxon>Curculionidae</taxon>
        <taxon>Cryptorhynchinae</taxon>
        <taxon>Eucryptorrhynchus</taxon>
    </lineage>
</organism>
<evidence type="ECO:0000256" key="2">
    <source>
        <dbReference type="ARBA" id="ARBA00022475"/>
    </source>
</evidence>
<evidence type="ECO:0000256" key="1">
    <source>
        <dbReference type="ARBA" id="ARBA00004651"/>
    </source>
</evidence>
<feature type="transmembrane region" description="Helical" evidence="10">
    <location>
        <begin position="62"/>
        <end position="83"/>
    </location>
</feature>
<dbReference type="EMBL" id="MW419317">
    <property type="protein sequence ID" value="QXE93182.1"/>
    <property type="molecule type" value="mRNA"/>
</dbReference>
<dbReference type="GO" id="GO:0007165">
    <property type="term" value="P:signal transduction"/>
    <property type="evidence" value="ECO:0007669"/>
    <property type="project" value="UniProtKB-KW"/>
</dbReference>
<reference evidence="11" key="1">
    <citation type="submission" date="2020-12" db="EMBL/GenBank/DDBJ databases">
        <authorList>
            <person name="Wen X."/>
        </authorList>
    </citation>
    <scope>NUCLEOTIDE SEQUENCE</scope>
</reference>
<evidence type="ECO:0000313" key="11">
    <source>
        <dbReference type="EMBL" id="QXE93182.1"/>
    </source>
</evidence>
<feature type="transmembrane region" description="Helical" evidence="10">
    <location>
        <begin position="169"/>
        <end position="187"/>
    </location>
</feature>
<dbReference type="PANTHER" id="PTHR21137:SF35">
    <property type="entry name" value="ODORANT RECEPTOR 19A-RELATED"/>
    <property type="match status" value="1"/>
</dbReference>
<keyword evidence="8 10" id="KW-0675">Receptor</keyword>
<dbReference type="GO" id="GO:0005549">
    <property type="term" value="F:odorant binding"/>
    <property type="evidence" value="ECO:0007669"/>
    <property type="project" value="InterPro"/>
</dbReference>
<feature type="transmembrane region" description="Helical" evidence="10">
    <location>
        <begin position="348"/>
        <end position="367"/>
    </location>
</feature>
<evidence type="ECO:0000256" key="5">
    <source>
        <dbReference type="ARBA" id="ARBA00022725"/>
    </source>
</evidence>
<dbReference type="PANTHER" id="PTHR21137">
    <property type="entry name" value="ODORANT RECEPTOR"/>
    <property type="match status" value="1"/>
</dbReference>
<dbReference type="AlphaFoldDB" id="A0A8F4RTA1"/>
<evidence type="ECO:0000256" key="4">
    <source>
        <dbReference type="ARBA" id="ARBA00022692"/>
    </source>
</evidence>
<keyword evidence="9 10" id="KW-0807">Transducer</keyword>